<protein>
    <submittedName>
        <fullName evidence="1">Uncharacterized protein</fullName>
    </submittedName>
</protein>
<reference evidence="1 2" key="1">
    <citation type="submission" date="2013-09" db="EMBL/GenBank/DDBJ databases">
        <title>Biodegradation of hydrocarbons in the deep terrestrial subsurface : characterization of a microbial consortium composed of two Desulfotomaculum species originating from a deep geological formation.</title>
        <authorList>
            <person name="Aullo T."/>
            <person name="Berlendis S."/>
            <person name="Lascourreges J.-F."/>
            <person name="Dessort D."/>
            <person name="Saint-Laurent S."/>
            <person name="Schraauwers B."/>
            <person name="Mas J."/>
            <person name="Magot M."/>
            <person name="Ranchou-Peyruse A."/>
        </authorList>
    </citation>
    <scope>NUCLEOTIDE SEQUENCE [LARGE SCALE GENOMIC DNA]</scope>
    <source>
        <strain evidence="1 2">Bs107</strain>
    </source>
</reference>
<dbReference type="Proteomes" id="UP000222564">
    <property type="component" value="Unassembled WGS sequence"/>
</dbReference>
<organism evidence="1 2">
    <name type="scientific">Desulforamulus profundi</name>
    <dbReference type="NCBI Taxonomy" id="1383067"/>
    <lineage>
        <taxon>Bacteria</taxon>
        <taxon>Bacillati</taxon>
        <taxon>Bacillota</taxon>
        <taxon>Clostridia</taxon>
        <taxon>Eubacteriales</taxon>
        <taxon>Peptococcaceae</taxon>
        <taxon>Desulforamulus</taxon>
    </lineage>
</organism>
<name>A0A2C6L1L4_9FIRM</name>
<comment type="caution">
    <text evidence="1">The sequence shown here is derived from an EMBL/GenBank/DDBJ whole genome shotgun (WGS) entry which is preliminary data.</text>
</comment>
<dbReference type="EMBL" id="AWQQ01000116">
    <property type="protein sequence ID" value="PHJ37121.1"/>
    <property type="molecule type" value="Genomic_DNA"/>
</dbReference>
<dbReference type="AlphaFoldDB" id="A0A2C6L1L4"/>
<accession>A0A2C6L1L4</accession>
<evidence type="ECO:0000313" key="2">
    <source>
        <dbReference type="Proteomes" id="UP000222564"/>
    </source>
</evidence>
<sequence>MAKAVDIKALDTRRKALDRYLIVSKDKKAVKGSGSK</sequence>
<gene>
    <name evidence="1" type="ORF">P378_18240</name>
</gene>
<evidence type="ECO:0000313" key="1">
    <source>
        <dbReference type="EMBL" id="PHJ37121.1"/>
    </source>
</evidence>
<proteinExistence type="predicted"/>
<keyword evidence="2" id="KW-1185">Reference proteome</keyword>